<dbReference type="RefSeq" id="WP_128558776.1">
    <property type="nucleotide sequence ID" value="NZ_QUAK01000194.1"/>
</dbReference>
<evidence type="ECO:0000313" key="2">
    <source>
        <dbReference type="EMBL" id="RFU83620.1"/>
    </source>
</evidence>
<dbReference type="AlphaFoldDB" id="A0A372LZ27"/>
<comment type="caution">
    <text evidence="2">The sequence shown here is derived from an EMBL/GenBank/DDBJ whole genome shotgun (WGS) entry which is preliminary data.</text>
</comment>
<feature type="chain" id="PRO_5016704603" description="Secreted protein" evidence="1">
    <location>
        <begin position="29"/>
        <end position="81"/>
    </location>
</feature>
<evidence type="ECO:0008006" key="4">
    <source>
        <dbReference type="Google" id="ProtNLM"/>
    </source>
</evidence>
<keyword evidence="1" id="KW-0732">Signal</keyword>
<proteinExistence type="predicted"/>
<protein>
    <recommendedName>
        <fullName evidence="4">Secreted protein</fullName>
    </recommendedName>
</protein>
<name>A0A372LZ27_9ACTN</name>
<gene>
    <name evidence="2" type="ORF">DY218_27320</name>
</gene>
<dbReference type="EMBL" id="QUAK01000194">
    <property type="protein sequence ID" value="RFU83620.1"/>
    <property type="molecule type" value="Genomic_DNA"/>
</dbReference>
<evidence type="ECO:0000256" key="1">
    <source>
        <dbReference type="SAM" id="SignalP"/>
    </source>
</evidence>
<sequence length="81" mass="8119">MRKKLLAASAVAAGAVAMAGLGAGTASAHGDGNTTLVNGDIVDMDKLCVPIAQWHWNGPLNILSDAAPNGKCIIGDGTLSY</sequence>
<reference evidence="2 3" key="1">
    <citation type="submission" date="2018-08" db="EMBL/GenBank/DDBJ databases">
        <title>Isolation, diversity and antifungal activity of Actinobacteria from wheat.</title>
        <authorList>
            <person name="Han C."/>
        </authorList>
    </citation>
    <scope>NUCLEOTIDE SEQUENCE [LARGE SCALE GENOMIC DNA]</scope>
    <source>
        <strain evidence="2 3">NEAU-YY421</strain>
    </source>
</reference>
<dbReference type="Proteomes" id="UP000263094">
    <property type="component" value="Unassembled WGS sequence"/>
</dbReference>
<keyword evidence="3" id="KW-1185">Reference proteome</keyword>
<dbReference type="OrthoDB" id="5186087at2"/>
<accession>A0A372LZ27</accession>
<feature type="signal peptide" evidence="1">
    <location>
        <begin position="1"/>
        <end position="28"/>
    </location>
</feature>
<organism evidence="2 3">
    <name type="scientific">Streptomyces triticagri</name>
    <dbReference type="NCBI Taxonomy" id="2293568"/>
    <lineage>
        <taxon>Bacteria</taxon>
        <taxon>Bacillati</taxon>
        <taxon>Actinomycetota</taxon>
        <taxon>Actinomycetes</taxon>
        <taxon>Kitasatosporales</taxon>
        <taxon>Streptomycetaceae</taxon>
        <taxon>Streptomyces</taxon>
    </lineage>
</organism>
<evidence type="ECO:0000313" key="3">
    <source>
        <dbReference type="Proteomes" id="UP000263094"/>
    </source>
</evidence>